<reference evidence="2" key="1">
    <citation type="submission" date="2020-11" db="EMBL/GenBank/DDBJ databases">
        <authorList>
            <person name="Whiteford S."/>
        </authorList>
    </citation>
    <scope>NUCLEOTIDE SEQUENCE</scope>
</reference>
<feature type="compositionally biased region" description="Basic and acidic residues" evidence="1">
    <location>
        <begin position="41"/>
        <end position="54"/>
    </location>
</feature>
<sequence length="125" mass="13287">MHMCYERPGVVTPLNGAVGYDKWAGGGGGGSAAGGAGAWGGRERERERERERQARAHQMSQSQAPEPDASALFPAPVKVTGNKDRVSQQIQIKLGDYHLAQTLLDDPSKSIGICAEPPSPAPCKY</sequence>
<evidence type="ECO:0000313" key="2">
    <source>
        <dbReference type="EMBL" id="CAG9129901.1"/>
    </source>
</evidence>
<evidence type="ECO:0000313" key="3">
    <source>
        <dbReference type="Proteomes" id="UP000653454"/>
    </source>
</evidence>
<dbReference type="AlphaFoldDB" id="A0A8S4FQK1"/>
<keyword evidence="3" id="KW-1185">Reference proteome</keyword>
<proteinExistence type="predicted"/>
<organism evidence="2 3">
    <name type="scientific">Plutella xylostella</name>
    <name type="common">Diamondback moth</name>
    <name type="synonym">Plutella maculipennis</name>
    <dbReference type="NCBI Taxonomy" id="51655"/>
    <lineage>
        <taxon>Eukaryota</taxon>
        <taxon>Metazoa</taxon>
        <taxon>Ecdysozoa</taxon>
        <taxon>Arthropoda</taxon>
        <taxon>Hexapoda</taxon>
        <taxon>Insecta</taxon>
        <taxon>Pterygota</taxon>
        <taxon>Neoptera</taxon>
        <taxon>Endopterygota</taxon>
        <taxon>Lepidoptera</taxon>
        <taxon>Glossata</taxon>
        <taxon>Ditrysia</taxon>
        <taxon>Yponomeutoidea</taxon>
        <taxon>Plutellidae</taxon>
        <taxon>Plutella</taxon>
    </lineage>
</organism>
<evidence type="ECO:0000256" key="1">
    <source>
        <dbReference type="SAM" id="MobiDB-lite"/>
    </source>
</evidence>
<feature type="compositionally biased region" description="Gly residues" evidence="1">
    <location>
        <begin position="24"/>
        <end position="40"/>
    </location>
</feature>
<accession>A0A8S4FQK1</accession>
<protein>
    <submittedName>
        <fullName evidence="2">(diamondback moth) hypothetical protein</fullName>
    </submittedName>
</protein>
<feature type="region of interest" description="Disordered" evidence="1">
    <location>
        <begin position="21"/>
        <end position="84"/>
    </location>
</feature>
<dbReference type="Gene3D" id="6.10.250.2670">
    <property type="match status" value="1"/>
</dbReference>
<dbReference type="EMBL" id="CAJHNJ030000039">
    <property type="protein sequence ID" value="CAG9129901.1"/>
    <property type="molecule type" value="Genomic_DNA"/>
</dbReference>
<name>A0A8S4FQK1_PLUXY</name>
<dbReference type="Pfam" id="PF05110">
    <property type="entry name" value="AF-4"/>
    <property type="match status" value="1"/>
</dbReference>
<gene>
    <name evidence="2" type="ORF">PLXY2_LOCUS9701</name>
</gene>
<comment type="caution">
    <text evidence="2">The sequence shown here is derived from an EMBL/GenBank/DDBJ whole genome shotgun (WGS) entry which is preliminary data.</text>
</comment>
<dbReference type="Proteomes" id="UP000653454">
    <property type="component" value="Unassembled WGS sequence"/>
</dbReference>